<feature type="compositionally biased region" description="Polar residues" evidence="1">
    <location>
        <begin position="23"/>
        <end position="46"/>
    </location>
</feature>
<dbReference type="EMBL" id="CP018145">
    <property type="protein sequence ID" value="ASJ56030.1"/>
    <property type="molecule type" value="Genomic_DNA"/>
</dbReference>
<dbReference type="EMBL" id="BJOL01000020">
    <property type="protein sequence ID" value="GED59540.1"/>
    <property type="molecule type" value="Genomic_DNA"/>
</dbReference>
<evidence type="ECO:0000313" key="4">
    <source>
        <dbReference type="EMBL" id="KLH98905.1"/>
    </source>
</evidence>
<sequence>MNKPFGTYYVWQEYQNEKEGILMSNNRNTKNGGNQGHSSKTQGTQKQKSERDRNLNKQDPQ</sequence>
<dbReference type="EMBL" id="LDCN01000003">
    <property type="protein sequence ID" value="KLH98905.1"/>
    <property type="molecule type" value="Genomic_DNA"/>
</dbReference>
<feature type="region of interest" description="Disordered" evidence="1">
    <location>
        <begin position="20"/>
        <end position="61"/>
    </location>
</feature>
<evidence type="ECO:0000313" key="6">
    <source>
        <dbReference type="Proteomes" id="UP000197781"/>
    </source>
</evidence>
<protein>
    <submittedName>
        <fullName evidence="2">Uncharacterized protein</fullName>
    </submittedName>
</protein>
<dbReference type="Proteomes" id="UP000035218">
    <property type="component" value="Unassembled WGS sequence"/>
</dbReference>
<dbReference type="Proteomes" id="UP000197781">
    <property type="component" value="Chromosome"/>
</dbReference>
<gene>
    <name evidence="4" type="ORF">AA984_10260</name>
    <name evidence="3" type="ORF">BFO01nite_36720</name>
    <name evidence="2" type="ORF">BP422_22255</name>
</gene>
<dbReference type="KEGG" id="bfm:BP422_22255"/>
<evidence type="ECO:0000313" key="2">
    <source>
        <dbReference type="EMBL" id="ASJ56030.1"/>
    </source>
</evidence>
<reference evidence="4 5" key="1">
    <citation type="submission" date="2015-05" db="EMBL/GenBank/DDBJ databases">
        <title>Genome sequencing project for genomic taxonomy and phylogenomics of Bacillus-like bacteria.</title>
        <authorList>
            <person name="Liu B."/>
            <person name="Wang J."/>
            <person name="Zhu Y."/>
            <person name="Liu G."/>
            <person name="Chen Q."/>
            <person name="Chen Z."/>
            <person name="Lan J."/>
            <person name="Che J."/>
            <person name="Ge C."/>
            <person name="Shi H."/>
            <person name="Pan Z."/>
            <person name="Liu X."/>
        </authorList>
    </citation>
    <scope>NUCLEOTIDE SEQUENCE [LARGE SCALE GENOMIC DNA]</scope>
    <source>
        <strain evidence="4 5">DSM 9885</strain>
    </source>
</reference>
<name>A0A0H0SKE8_9BACL</name>
<reference evidence="3 7" key="3">
    <citation type="submission" date="2019-06" db="EMBL/GenBank/DDBJ databases">
        <title>Whole genome shotgun sequence of Brevibacillus formosus NBRC 15716.</title>
        <authorList>
            <person name="Hosoyama A."/>
            <person name="Uohara A."/>
            <person name="Ohji S."/>
            <person name="Ichikawa N."/>
        </authorList>
    </citation>
    <scope>NUCLEOTIDE SEQUENCE [LARGE SCALE GENOMIC DNA]</scope>
    <source>
        <strain evidence="3 7">NBRC 15716</strain>
    </source>
</reference>
<feature type="compositionally biased region" description="Basic and acidic residues" evidence="1">
    <location>
        <begin position="47"/>
        <end position="61"/>
    </location>
</feature>
<proteinExistence type="predicted"/>
<evidence type="ECO:0000313" key="7">
    <source>
        <dbReference type="Proteomes" id="UP000319498"/>
    </source>
</evidence>
<accession>A0A0H0SKE8</accession>
<evidence type="ECO:0000313" key="5">
    <source>
        <dbReference type="Proteomes" id="UP000035218"/>
    </source>
</evidence>
<reference evidence="2 6" key="2">
    <citation type="submission" date="2016-11" db="EMBL/GenBank/DDBJ databases">
        <authorList>
            <person name="Jaros S."/>
            <person name="Januszkiewicz K."/>
            <person name="Wedrychowicz H."/>
        </authorList>
    </citation>
    <scope>NUCLEOTIDE SEQUENCE [LARGE SCALE GENOMIC DNA]</scope>
    <source>
        <strain evidence="2 6">NF2</strain>
    </source>
</reference>
<evidence type="ECO:0000256" key="1">
    <source>
        <dbReference type="SAM" id="MobiDB-lite"/>
    </source>
</evidence>
<dbReference type="Proteomes" id="UP000319498">
    <property type="component" value="Unassembled WGS sequence"/>
</dbReference>
<organism evidence="2 6">
    <name type="scientific">Brevibacillus formosus</name>
    <dbReference type="NCBI Taxonomy" id="54913"/>
    <lineage>
        <taxon>Bacteria</taxon>
        <taxon>Bacillati</taxon>
        <taxon>Bacillota</taxon>
        <taxon>Bacilli</taxon>
        <taxon>Bacillales</taxon>
        <taxon>Paenibacillaceae</taxon>
        <taxon>Brevibacillus</taxon>
    </lineage>
</organism>
<keyword evidence="7" id="KW-1185">Reference proteome</keyword>
<evidence type="ECO:0000313" key="3">
    <source>
        <dbReference type="EMBL" id="GED59540.1"/>
    </source>
</evidence>
<dbReference type="AlphaFoldDB" id="A0A0H0SKE8"/>